<dbReference type="InterPro" id="IPR054608">
    <property type="entry name" value="SYY-like_C"/>
</dbReference>
<accession>A0A1R2CCC9</accession>
<evidence type="ECO:0000256" key="1">
    <source>
        <dbReference type="ARBA" id="ARBA00013160"/>
    </source>
</evidence>
<dbReference type="PROSITE" id="PS50889">
    <property type="entry name" value="S4"/>
    <property type="match status" value="1"/>
</dbReference>
<dbReference type="GO" id="GO:0006437">
    <property type="term" value="P:tyrosyl-tRNA aminoacylation"/>
    <property type="evidence" value="ECO:0007669"/>
    <property type="project" value="InterPro"/>
</dbReference>
<evidence type="ECO:0000256" key="5">
    <source>
        <dbReference type="ARBA" id="ARBA00022884"/>
    </source>
</evidence>
<dbReference type="GO" id="GO:0004831">
    <property type="term" value="F:tyrosine-tRNA ligase activity"/>
    <property type="evidence" value="ECO:0007669"/>
    <property type="project" value="UniProtKB-EC"/>
</dbReference>
<evidence type="ECO:0000256" key="3">
    <source>
        <dbReference type="ARBA" id="ARBA00022741"/>
    </source>
</evidence>
<dbReference type="GO" id="GO:0005524">
    <property type="term" value="F:ATP binding"/>
    <property type="evidence" value="ECO:0007669"/>
    <property type="project" value="UniProtKB-KW"/>
</dbReference>
<evidence type="ECO:0000256" key="4">
    <source>
        <dbReference type="ARBA" id="ARBA00022840"/>
    </source>
</evidence>
<gene>
    <name evidence="13" type="ORF">SteCoe_11752</name>
</gene>
<keyword evidence="14" id="KW-1185">Reference proteome</keyword>
<keyword evidence="7 11" id="KW-0030">Aminoacyl-tRNA synthetase</keyword>
<evidence type="ECO:0000256" key="10">
    <source>
        <dbReference type="PROSITE-ProRule" id="PRU00182"/>
    </source>
</evidence>
<dbReference type="Pfam" id="PF22421">
    <property type="entry name" value="SYY_C-terminal"/>
    <property type="match status" value="1"/>
</dbReference>
<keyword evidence="3 11" id="KW-0547">Nucleotide-binding</keyword>
<dbReference type="InterPro" id="IPR014729">
    <property type="entry name" value="Rossmann-like_a/b/a_fold"/>
</dbReference>
<evidence type="ECO:0000256" key="8">
    <source>
        <dbReference type="ARBA" id="ARBA00033323"/>
    </source>
</evidence>
<keyword evidence="4 11" id="KW-0067">ATP-binding</keyword>
<dbReference type="EC" id="6.1.1.1" evidence="1 11"/>
<dbReference type="Gene3D" id="3.10.290.10">
    <property type="entry name" value="RNA-binding S4 domain"/>
    <property type="match status" value="1"/>
</dbReference>
<keyword evidence="2 11" id="KW-0436">Ligase</keyword>
<evidence type="ECO:0000313" key="14">
    <source>
        <dbReference type="Proteomes" id="UP000187209"/>
    </source>
</evidence>
<keyword evidence="5 10" id="KW-0694">RNA-binding</keyword>
<dbReference type="SUPFAM" id="SSF55174">
    <property type="entry name" value="Alpha-L RNA-binding motif"/>
    <property type="match status" value="1"/>
</dbReference>
<dbReference type="GO" id="GO:0005829">
    <property type="term" value="C:cytosol"/>
    <property type="evidence" value="ECO:0007669"/>
    <property type="project" value="TreeGrafter"/>
</dbReference>
<protein>
    <recommendedName>
        <fullName evidence="1 11">Tyrosine--tRNA ligase</fullName>
        <ecNumber evidence="1 11">6.1.1.1</ecNumber>
    </recommendedName>
    <alternativeName>
        <fullName evidence="8 11">Tyrosyl-tRNA synthetase</fullName>
    </alternativeName>
</protein>
<dbReference type="NCBIfam" id="TIGR00234">
    <property type="entry name" value="tyrS"/>
    <property type="match status" value="1"/>
</dbReference>
<dbReference type="EMBL" id="MPUH01000198">
    <property type="protein sequence ID" value="OMJ86668.1"/>
    <property type="molecule type" value="Genomic_DNA"/>
</dbReference>
<name>A0A1R2CCC9_9CILI</name>
<dbReference type="PANTHER" id="PTHR11766:SF0">
    <property type="entry name" value="TYROSINE--TRNA LIGASE, MITOCHONDRIAL"/>
    <property type="match status" value="1"/>
</dbReference>
<dbReference type="InterPro" id="IPR036986">
    <property type="entry name" value="S4_RNA-bd_sf"/>
</dbReference>
<dbReference type="InterPro" id="IPR002307">
    <property type="entry name" value="Tyr-tRNA-ligase"/>
</dbReference>
<dbReference type="OrthoDB" id="337870at2759"/>
<dbReference type="GO" id="GO:0003723">
    <property type="term" value="F:RNA binding"/>
    <property type="evidence" value="ECO:0007669"/>
    <property type="project" value="UniProtKB-KW"/>
</dbReference>
<dbReference type="Proteomes" id="UP000187209">
    <property type="component" value="Unassembled WGS sequence"/>
</dbReference>
<dbReference type="SUPFAM" id="SSF52374">
    <property type="entry name" value="Nucleotidylyl transferase"/>
    <property type="match status" value="1"/>
</dbReference>
<keyword evidence="6 11" id="KW-0648">Protein biosynthesis</keyword>
<reference evidence="13 14" key="1">
    <citation type="submission" date="2016-11" db="EMBL/GenBank/DDBJ databases">
        <title>The macronuclear genome of Stentor coeruleus: a giant cell with tiny introns.</title>
        <authorList>
            <person name="Slabodnick M."/>
            <person name="Ruby J.G."/>
            <person name="Reiff S.B."/>
            <person name="Swart E.C."/>
            <person name="Gosai S."/>
            <person name="Prabakaran S."/>
            <person name="Witkowska E."/>
            <person name="Larue G.E."/>
            <person name="Fisher S."/>
            <person name="Freeman R.M."/>
            <person name="Gunawardena J."/>
            <person name="Chu W."/>
            <person name="Stover N.A."/>
            <person name="Gregory B.D."/>
            <person name="Nowacki M."/>
            <person name="Derisi J."/>
            <person name="Roy S.W."/>
            <person name="Marshall W.F."/>
            <person name="Sood P."/>
        </authorList>
    </citation>
    <scope>NUCLEOTIDE SEQUENCE [LARGE SCALE GENOMIC DNA]</scope>
    <source>
        <strain evidence="13">WM001</strain>
    </source>
</reference>
<proteinExistence type="inferred from homology"/>
<evidence type="ECO:0000259" key="12">
    <source>
        <dbReference type="Pfam" id="PF22421"/>
    </source>
</evidence>
<dbReference type="InterPro" id="IPR002305">
    <property type="entry name" value="aa-tRNA-synth_Ic"/>
</dbReference>
<dbReference type="Gene3D" id="1.10.240.10">
    <property type="entry name" value="Tyrosyl-Transfer RNA Synthetase"/>
    <property type="match status" value="1"/>
</dbReference>
<dbReference type="InterPro" id="IPR024088">
    <property type="entry name" value="Tyr-tRNA-ligase_bac-type"/>
</dbReference>
<evidence type="ECO:0000256" key="11">
    <source>
        <dbReference type="RuleBase" id="RU361234"/>
    </source>
</evidence>
<evidence type="ECO:0000256" key="9">
    <source>
        <dbReference type="ARBA" id="ARBA00048248"/>
    </source>
</evidence>
<dbReference type="Gene3D" id="3.40.50.620">
    <property type="entry name" value="HUPs"/>
    <property type="match status" value="1"/>
</dbReference>
<organism evidence="13 14">
    <name type="scientific">Stentor coeruleus</name>
    <dbReference type="NCBI Taxonomy" id="5963"/>
    <lineage>
        <taxon>Eukaryota</taxon>
        <taxon>Sar</taxon>
        <taxon>Alveolata</taxon>
        <taxon>Ciliophora</taxon>
        <taxon>Postciliodesmatophora</taxon>
        <taxon>Heterotrichea</taxon>
        <taxon>Heterotrichida</taxon>
        <taxon>Stentoridae</taxon>
        <taxon>Stentor</taxon>
    </lineage>
</organism>
<dbReference type="PANTHER" id="PTHR11766">
    <property type="entry name" value="TYROSYL-TRNA SYNTHETASE"/>
    <property type="match status" value="1"/>
</dbReference>
<dbReference type="Pfam" id="PF00579">
    <property type="entry name" value="tRNA-synt_1b"/>
    <property type="match status" value="1"/>
</dbReference>
<dbReference type="AlphaFoldDB" id="A0A1R2CCC9"/>
<comment type="similarity">
    <text evidence="11">Belongs to the class-I aminoacyl-tRNA synthetase family.</text>
</comment>
<evidence type="ECO:0000313" key="13">
    <source>
        <dbReference type="EMBL" id="OMJ86668.1"/>
    </source>
</evidence>
<evidence type="ECO:0000256" key="7">
    <source>
        <dbReference type="ARBA" id="ARBA00023146"/>
    </source>
</evidence>
<dbReference type="PRINTS" id="PR01040">
    <property type="entry name" value="TRNASYNTHTYR"/>
</dbReference>
<evidence type="ECO:0000256" key="2">
    <source>
        <dbReference type="ARBA" id="ARBA00022598"/>
    </source>
</evidence>
<comment type="caution">
    <text evidence="13">The sequence shown here is derived from an EMBL/GenBank/DDBJ whole genome shotgun (WGS) entry which is preliminary data.</text>
</comment>
<comment type="catalytic activity">
    <reaction evidence="9 11">
        <text>tRNA(Tyr) + L-tyrosine + ATP = L-tyrosyl-tRNA(Tyr) + AMP + diphosphate + H(+)</text>
        <dbReference type="Rhea" id="RHEA:10220"/>
        <dbReference type="Rhea" id="RHEA-COMP:9706"/>
        <dbReference type="Rhea" id="RHEA-COMP:9707"/>
        <dbReference type="ChEBI" id="CHEBI:15378"/>
        <dbReference type="ChEBI" id="CHEBI:30616"/>
        <dbReference type="ChEBI" id="CHEBI:33019"/>
        <dbReference type="ChEBI" id="CHEBI:58315"/>
        <dbReference type="ChEBI" id="CHEBI:78442"/>
        <dbReference type="ChEBI" id="CHEBI:78536"/>
        <dbReference type="ChEBI" id="CHEBI:456215"/>
        <dbReference type="EC" id="6.1.1.1"/>
    </reaction>
</comment>
<dbReference type="GO" id="GO:0005739">
    <property type="term" value="C:mitochondrion"/>
    <property type="evidence" value="ECO:0007669"/>
    <property type="project" value="TreeGrafter"/>
</dbReference>
<sequence>MNFIRLLQSRFLLKDMINTCESYTNRSIYCGFDPTASSLHLGHLCALNSLAYASSLSFNPIAILGTATALIGDPSGKTESRPLIDNETISKNTLSLSSQIHKVFTNLQKKLNSPCAELKVIENGIFYTNLDLIKFLREVGYYFPVNPLINRDFVQKRADGVTYTEFSYGLLQAYDFLTLFEKYDCVGQIGGSDQWSNITSGTELIRKKLGKHSFGCTLPLLTTKDGKKFGKTEGNALFLDKNKTKSYDIYQYCYNLPDDEIEKLLYRLTFVSSEKIIETLDQPLETRSGQKLLAYEIISTLHGDQEAKNTQRISEILFKEDYNNIVPSDLEALSEYANKIVISQEDIGKNIIDLLKEKAVTQSKKDIRRLIENGSVKVNGQVCKEDSKLKEFSPVGGLAFVITTGKKKMHLGYLQ</sequence>
<evidence type="ECO:0000256" key="6">
    <source>
        <dbReference type="ARBA" id="ARBA00022917"/>
    </source>
</evidence>
<feature type="domain" description="Tyrosine--tRNA ligase SYY-like C-terminal" evidence="12">
    <location>
        <begin position="346"/>
        <end position="411"/>
    </location>
</feature>